<organism evidence="1 2">
    <name type="scientific">Fructobacillus broussonetiae</name>
    <dbReference type="NCBI Taxonomy" id="2713173"/>
    <lineage>
        <taxon>Bacteria</taxon>
        <taxon>Bacillati</taxon>
        <taxon>Bacillota</taxon>
        <taxon>Bacilli</taxon>
        <taxon>Lactobacillales</taxon>
        <taxon>Lactobacillaceae</taxon>
        <taxon>Fructobacillus</taxon>
    </lineage>
</organism>
<reference evidence="1 2" key="1">
    <citation type="submission" date="2020-02" db="EMBL/GenBank/DDBJ databases">
        <title>Fructobacillus sp. isolated from paper mulberry of Taiwan.</title>
        <authorList>
            <person name="Lin S.-T."/>
        </authorList>
    </citation>
    <scope>NUCLEOTIDE SEQUENCE [LARGE SCALE GENOMIC DNA]</scope>
    <source>
        <strain evidence="1 2">M2-14</strain>
    </source>
</reference>
<sequence>MHEINFSKEYELKYRTIELDLIRSGYPNKTIQKILKHMDDQQHALLIHPELGAKMEIKTGVPSRMRYLITKPYIQLYAAIPTAEEANDFDSVFMVTMYYLKSNYLAKLY</sequence>
<protein>
    <submittedName>
        <fullName evidence="1">Uncharacterized protein</fullName>
    </submittedName>
</protein>
<dbReference type="EMBL" id="JAAMFK010000001">
    <property type="protein sequence ID" value="MBS9338037.1"/>
    <property type="molecule type" value="Genomic_DNA"/>
</dbReference>
<accession>A0ABS5R1I4</accession>
<keyword evidence="2" id="KW-1185">Reference proteome</keyword>
<gene>
    <name evidence="1" type="ORF">G6R29_00090</name>
</gene>
<evidence type="ECO:0000313" key="2">
    <source>
        <dbReference type="Proteomes" id="UP001519504"/>
    </source>
</evidence>
<proteinExistence type="predicted"/>
<evidence type="ECO:0000313" key="1">
    <source>
        <dbReference type="EMBL" id="MBS9338037.1"/>
    </source>
</evidence>
<dbReference type="RefSeq" id="WP_213808326.1">
    <property type="nucleotide sequence ID" value="NZ_JAAMFK010000001.1"/>
</dbReference>
<dbReference type="Proteomes" id="UP001519504">
    <property type="component" value="Unassembled WGS sequence"/>
</dbReference>
<comment type="caution">
    <text evidence="1">The sequence shown here is derived from an EMBL/GenBank/DDBJ whole genome shotgun (WGS) entry which is preliminary data.</text>
</comment>
<name>A0ABS5R1I4_9LACO</name>